<proteinExistence type="predicted"/>
<dbReference type="PANTHER" id="PTHR47506:SF7">
    <property type="entry name" value="TRANSCRIPTIONAL REGULATORY PROTEIN"/>
    <property type="match status" value="1"/>
</dbReference>
<evidence type="ECO:0000259" key="6">
    <source>
        <dbReference type="PROSITE" id="PS50977"/>
    </source>
</evidence>
<keyword evidence="2 4" id="KW-0238">DNA-binding</keyword>
<evidence type="ECO:0000256" key="1">
    <source>
        <dbReference type="ARBA" id="ARBA00023015"/>
    </source>
</evidence>
<dbReference type="Gene3D" id="1.10.10.60">
    <property type="entry name" value="Homeodomain-like"/>
    <property type="match status" value="1"/>
</dbReference>
<feature type="region of interest" description="Disordered" evidence="5">
    <location>
        <begin position="185"/>
        <end position="249"/>
    </location>
</feature>
<dbReference type="PRINTS" id="PR00455">
    <property type="entry name" value="HTHTETR"/>
</dbReference>
<dbReference type="SUPFAM" id="SSF48498">
    <property type="entry name" value="Tetracyclin repressor-like, C-terminal domain"/>
    <property type="match status" value="1"/>
</dbReference>
<feature type="compositionally biased region" description="Basic residues" evidence="5">
    <location>
        <begin position="240"/>
        <end position="249"/>
    </location>
</feature>
<keyword evidence="3" id="KW-0804">Transcription</keyword>
<evidence type="ECO:0000256" key="3">
    <source>
        <dbReference type="ARBA" id="ARBA00023163"/>
    </source>
</evidence>
<reference evidence="7 8" key="2">
    <citation type="journal article" date="2016" name="Appl. Microbiol. Biotechnol.">
        <title>Mutations improving production and secretion of extracellular lipase by Burkholderia glumae PG1.</title>
        <authorList>
            <person name="Knapp A."/>
            <person name="Voget S."/>
            <person name="Gao R."/>
            <person name="Zaburannyi N."/>
            <person name="Krysciak D."/>
            <person name="Breuer M."/>
            <person name="Hauer B."/>
            <person name="Streit W.R."/>
            <person name="Muller R."/>
            <person name="Daniel R."/>
            <person name="Jaeger K.E."/>
        </authorList>
    </citation>
    <scope>NUCLEOTIDE SEQUENCE [LARGE SCALE GENOMIC DNA]</scope>
    <source>
        <strain evidence="7 8">PG1</strain>
    </source>
</reference>
<feature type="compositionally biased region" description="Low complexity" evidence="5">
    <location>
        <begin position="203"/>
        <end position="218"/>
    </location>
</feature>
<feature type="compositionally biased region" description="Low complexity" evidence="5">
    <location>
        <begin position="225"/>
        <end position="239"/>
    </location>
</feature>
<reference evidence="8" key="1">
    <citation type="submission" date="2011-03" db="EMBL/GenBank/DDBJ databases">
        <authorList>
            <person name="Voget S."/>
            <person name="Streit W.R."/>
            <person name="Jaeger K.E."/>
            <person name="Daniel R."/>
        </authorList>
    </citation>
    <scope>NUCLEOTIDE SEQUENCE [LARGE SCALE GENOMIC DNA]</scope>
    <source>
        <strain evidence="8">PG1</strain>
    </source>
</reference>
<feature type="compositionally biased region" description="Gly residues" evidence="5">
    <location>
        <begin position="189"/>
        <end position="202"/>
    </location>
</feature>
<accession>A0A0B6S078</accession>
<keyword evidence="8" id="KW-1185">Reference proteome</keyword>
<dbReference type="AlphaFoldDB" id="A0A0B6S078"/>
<dbReference type="InterPro" id="IPR001647">
    <property type="entry name" value="HTH_TetR"/>
</dbReference>
<dbReference type="EMBL" id="CP002580">
    <property type="protein sequence ID" value="AJK45641.1"/>
    <property type="molecule type" value="Genomic_DNA"/>
</dbReference>
<dbReference type="Gene3D" id="1.10.357.10">
    <property type="entry name" value="Tetracycline Repressor, domain 2"/>
    <property type="match status" value="1"/>
</dbReference>
<dbReference type="Proteomes" id="UP000031838">
    <property type="component" value="Chromosome 1"/>
</dbReference>
<dbReference type="KEGG" id="bgp:BGL_1c11190"/>
<keyword evidence="1" id="KW-0805">Transcription regulation</keyword>
<dbReference type="InterPro" id="IPR036271">
    <property type="entry name" value="Tet_transcr_reg_TetR-rel_C_sf"/>
</dbReference>
<gene>
    <name evidence="7" type="ORF">BGL_1c11190</name>
</gene>
<feature type="domain" description="HTH tetR-type" evidence="6">
    <location>
        <begin position="9"/>
        <end position="69"/>
    </location>
</feature>
<dbReference type="HOGENOM" id="CLU_069356_28_2_4"/>
<dbReference type="PANTHER" id="PTHR47506">
    <property type="entry name" value="TRANSCRIPTIONAL REGULATORY PROTEIN"/>
    <property type="match status" value="1"/>
</dbReference>
<evidence type="ECO:0000256" key="2">
    <source>
        <dbReference type="ARBA" id="ARBA00023125"/>
    </source>
</evidence>
<protein>
    <submittedName>
        <fullName evidence="7">Transcriptional regulator, TetR family</fullName>
    </submittedName>
</protein>
<dbReference type="RefSeq" id="WP_052498262.1">
    <property type="nucleotide sequence ID" value="NZ_CP002580.1"/>
</dbReference>
<dbReference type="PROSITE" id="PS50977">
    <property type="entry name" value="HTH_TETR_2"/>
    <property type="match status" value="1"/>
</dbReference>
<name>A0A0B6S078_BURPL</name>
<evidence type="ECO:0000256" key="5">
    <source>
        <dbReference type="SAM" id="MobiDB-lite"/>
    </source>
</evidence>
<evidence type="ECO:0000313" key="7">
    <source>
        <dbReference type="EMBL" id="AJK45641.1"/>
    </source>
</evidence>
<organism evidence="7 8">
    <name type="scientific">Burkholderia plantarii</name>
    <dbReference type="NCBI Taxonomy" id="41899"/>
    <lineage>
        <taxon>Bacteria</taxon>
        <taxon>Pseudomonadati</taxon>
        <taxon>Pseudomonadota</taxon>
        <taxon>Betaproteobacteria</taxon>
        <taxon>Burkholderiales</taxon>
        <taxon>Burkholderiaceae</taxon>
        <taxon>Burkholderia</taxon>
    </lineage>
</organism>
<evidence type="ECO:0000256" key="4">
    <source>
        <dbReference type="PROSITE-ProRule" id="PRU00335"/>
    </source>
</evidence>
<sequence>MKKSKAETAATRRRIVEIASHAIRARGIDGTGVAEVMAAAGLTHGAFYRHFESKEALVTEAAALSMDVFVEAAQTAAEAGQLQKHMERYLLPEYRDGVLGGCPVIQLGSDLARADTQTRHGVAQGLERLIELGTRENGGSPTAREDAIFALFALQGAVALSRLVEDRKLAREILAIARRRVLPEPAAGKGRGGATRGQGGKDGQAARPAAARKTAAKAAGKRAEAVAVEPAARPAAKPASRVRRPTPSS</sequence>
<evidence type="ECO:0000313" key="8">
    <source>
        <dbReference type="Proteomes" id="UP000031838"/>
    </source>
</evidence>
<dbReference type="Pfam" id="PF00440">
    <property type="entry name" value="TetR_N"/>
    <property type="match status" value="1"/>
</dbReference>
<feature type="DNA-binding region" description="H-T-H motif" evidence="4">
    <location>
        <begin position="32"/>
        <end position="51"/>
    </location>
</feature>
<dbReference type="SUPFAM" id="SSF46689">
    <property type="entry name" value="Homeodomain-like"/>
    <property type="match status" value="1"/>
</dbReference>
<dbReference type="InterPro" id="IPR009057">
    <property type="entry name" value="Homeodomain-like_sf"/>
</dbReference>
<dbReference type="GO" id="GO:0003677">
    <property type="term" value="F:DNA binding"/>
    <property type="evidence" value="ECO:0007669"/>
    <property type="project" value="UniProtKB-UniRule"/>
</dbReference>